<evidence type="ECO:0000259" key="1">
    <source>
        <dbReference type="Pfam" id="PF01850"/>
    </source>
</evidence>
<dbReference type="CDD" id="cd09872">
    <property type="entry name" value="PIN_Sll0205-like"/>
    <property type="match status" value="1"/>
</dbReference>
<keyword evidence="3" id="KW-1185">Reference proteome</keyword>
<dbReference type="PANTHER" id="PTHR36173:SF2">
    <property type="entry name" value="RIBONUCLEASE VAPC16"/>
    <property type="match status" value="1"/>
</dbReference>
<gene>
    <name evidence="2" type="ORF">SAMN05720469_11845</name>
</gene>
<protein>
    <submittedName>
        <fullName evidence="2">PIN domain nuclease, a component of toxin-antitoxin system (PIN domain)</fullName>
    </submittedName>
</protein>
<reference evidence="3" key="1">
    <citation type="submission" date="2016-11" db="EMBL/GenBank/DDBJ databases">
        <authorList>
            <person name="Varghese N."/>
            <person name="Submissions S."/>
        </authorList>
    </citation>
    <scope>NUCLEOTIDE SEQUENCE [LARGE SCALE GENOMIC DNA]</scope>
    <source>
        <strain evidence="3">UWOS</strain>
    </source>
</reference>
<dbReference type="InterPro" id="IPR052919">
    <property type="entry name" value="TA_system_RNase"/>
</dbReference>
<sequence>MKVLLDTHIALWTLLDSEKLPIEARNLINQENVEPVFSLISMWEIAIKHAIHPDQMPITGAQFLDYCTQAGFQQLVVYEEHVLEVEKLKRDENAPSHKDPFDRMLIAQAKAEGIILLTHDSLLSGYNEPCVMTV</sequence>
<accession>A0A1M6VG96</accession>
<dbReference type="InterPro" id="IPR029060">
    <property type="entry name" value="PIN-like_dom_sf"/>
</dbReference>
<evidence type="ECO:0000313" key="3">
    <source>
        <dbReference type="Proteomes" id="UP000184275"/>
    </source>
</evidence>
<dbReference type="InterPro" id="IPR041705">
    <property type="entry name" value="PIN_Sll0205"/>
</dbReference>
<dbReference type="Gene3D" id="3.40.50.1010">
    <property type="entry name" value="5'-nuclease"/>
    <property type="match status" value="1"/>
</dbReference>
<dbReference type="EMBL" id="FRAW01000018">
    <property type="protein sequence ID" value="SHK80489.1"/>
    <property type="molecule type" value="Genomic_DNA"/>
</dbReference>
<dbReference type="Proteomes" id="UP000184275">
    <property type="component" value="Unassembled WGS sequence"/>
</dbReference>
<feature type="domain" description="PIN" evidence="1">
    <location>
        <begin position="3"/>
        <end position="121"/>
    </location>
</feature>
<dbReference type="AlphaFoldDB" id="A0A1M6VG96"/>
<dbReference type="RefSeq" id="WP_073304753.1">
    <property type="nucleotide sequence ID" value="NZ_FRAW01000018.1"/>
</dbReference>
<dbReference type="Pfam" id="PF01850">
    <property type="entry name" value="PIN"/>
    <property type="match status" value="1"/>
</dbReference>
<evidence type="ECO:0000313" key="2">
    <source>
        <dbReference type="EMBL" id="SHK80489.1"/>
    </source>
</evidence>
<dbReference type="InterPro" id="IPR002716">
    <property type="entry name" value="PIN_dom"/>
</dbReference>
<proteinExistence type="predicted"/>
<organism evidence="2 3">
    <name type="scientific">Fibrobacter intestinalis</name>
    <dbReference type="NCBI Taxonomy" id="28122"/>
    <lineage>
        <taxon>Bacteria</taxon>
        <taxon>Pseudomonadati</taxon>
        <taxon>Fibrobacterota</taxon>
        <taxon>Fibrobacteria</taxon>
        <taxon>Fibrobacterales</taxon>
        <taxon>Fibrobacteraceae</taxon>
        <taxon>Fibrobacter</taxon>
    </lineage>
</organism>
<dbReference type="PANTHER" id="PTHR36173">
    <property type="entry name" value="RIBONUCLEASE VAPC16-RELATED"/>
    <property type="match status" value="1"/>
</dbReference>
<name>A0A1M6VG96_9BACT</name>
<dbReference type="SUPFAM" id="SSF88723">
    <property type="entry name" value="PIN domain-like"/>
    <property type="match status" value="1"/>
</dbReference>